<gene>
    <name evidence="2" type="ORF">BaOVIS_032650</name>
</gene>
<feature type="chain" id="PRO_5040945684" evidence="1">
    <location>
        <begin position="21"/>
        <end position="262"/>
    </location>
</feature>
<keyword evidence="1" id="KW-0732">Signal</keyword>
<proteinExistence type="predicted"/>
<dbReference type="OrthoDB" id="365893at2759"/>
<protein>
    <submittedName>
        <fullName evidence="2">Nuclear fusion protein, putative</fullName>
    </submittedName>
</protein>
<dbReference type="EMBL" id="BLIY01000024">
    <property type="protein sequence ID" value="GFE55861.1"/>
    <property type="molecule type" value="Genomic_DNA"/>
</dbReference>
<evidence type="ECO:0000256" key="1">
    <source>
        <dbReference type="SAM" id="SignalP"/>
    </source>
</evidence>
<keyword evidence="3" id="KW-1185">Reference proteome</keyword>
<reference evidence="2" key="1">
    <citation type="submission" date="2019-12" db="EMBL/GenBank/DDBJ databases">
        <title>Genome sequence of Babesia ovis.</title>
        <authorList>
            <person name="Yamagishi J."/>
            <person name="Sevinc F."/>
            <person name="Xuan X."/>
        </authorList>
    </citation>
    <scope>NUCLEOTIDE SEQUENCE</scope>
    <source>
        <strain evidence="2">Selcuk</strain>
    </source>
</reference>
<comment type="caution">
    <text evidence="2">The sequence shown here is derived from an EMBL/GenBank/DDBJ whole genome shotgun (WGS) entry which is preliminary data.</text>
</comment>
<feature type="signal peptide" evidence="1">
    <location>
        <begin position="1"/>
        <end position="20"/>
    </location>
</feature>
<name>A0A9W5TDP3_BABOV</name>
<accession>A0A9W5TDP3</accession>
<evidence type="ECO:0000313" key="2">
    <source>
        <dbReference type="EMBL" id="GFE55861.1"/>
    </source>
</evidence>
<organism evidence="2 3">
    <name type="scientific">Babesia ovis</name>
    <dbReference type="NCBI Taxonomy" id="5869"/>
    <lineage>
        <taxon>Eukaryota</taxon>
        <taxon>Sar</taxon>
        <taxon>Alveolata</taxon>
        <taxon>Apicomplexa</taxon>
        <taxon>Aconoidasida</taxon>
        <taxon>Piroplasmida</taxon>
        <taxon>Babesiidae</taxon>
        <taxon>Babesia</taxon>
    </lineage>
</organism>
<evidence type="ECO:0000313" key="3">
    <source>
        <dbReference type="Proteomes" id="UP001057455"/>
    </source>
</evidence>
<dbReference type="AlphaFoldDB" id="A0A9W5TDP3"/>
<dbReference type="Proteomes" id="UP001057455">
    <property type="component" value="Unassembled WGS sequence"/>
</dbReference>
<sequence>MGLLSIFAVVLFSPFAKLLASTADYKNWYGTAQNSYSRGKSTYDDVLKAAQEREEECVILHSADRQIAPMQSNEWATDIGREQFPCLRQYDQNGILAVVGMHIVNAGTTVVFDINANIEEIAGPTRKQRVMAEGGCWQFVLNQINQLDVDSCDIKGEVSRSLIALAKTKCHFIRSRRAFPLAEHGCILDPQMIDDNALGIYKEQYVTNPCKYDYTSDQCQKLKEDIVAQCTNLRIMSESAFQMYHANLNHIGQLYQQDLFEH</sequence>